<organism evidence="1 2">
    <name type="scientific">Catharanthus roseus</name>
    <name type="common">Madagascar periwinkle</name>
    <name type="synonym">Vinca rosea</name>
    <dbReference type="NCBI Taxonomy" id="4058"/>
    <lineage>
        <taxon>Eukaryota</taxon>
        <taxon>Viridiplantae</taxon>
        <taxon>Streptophyta</taxon>
        <taxon>Embryophyta</taxon>
        <taxon>Tracheophyta</taxon>
        <taxon>Spermatophyta</taxon>
        <taxon>Magnoliopsida</taxon>
        <taxon>eudicotyledons</taxon>
        <taxon>Gunneridae</taxon>
        <taxon>Pentapetalae</taxon>
        <taxon>asterids</taxon>
        <taxon>lamiids</taxon>
        <taxon>Gentianales</taxon>
        <taxon>Apocynaceae</taxon>
        <taxon>Rauvolfioideae</taxon>
        <taxon>Vinceae</taxon>
        <taxon>Catharanthinae</taxon>
        <taxon>Catharanthus</taxon>
    </lineage>
</organism>
<keyword evidence="2" id="KW-1185">Reference proteome</keyword>
<sequence length="173" mass="20281">MNGSLKVLKSHLCDLVKTTFGNGVFELNLKSLVEKHLVYFVTFIDFLFKDDTLNDFLALKFFVYTSFSYHRPFKELCYLWNSYGIETLVDKLDTLFAYFLLSFECLVNIHSIVPFNAYISNVARFLWLFEGTDSRTNIFKGEADAKARRIEEEHRGKIAIFKKMIQDLAWQVI</sequence>
<comment type="caution">
    <text evidence="1">The sequence shown here is derived from an EMBL/GenBank/DDBJ whole genome shotgun (WGS) entry which is preliminary data.</text>
</comment>
<proteinExistence type="predicted"/>
<accession>A0ACC0BVX8</accession>
<dbReference type="EMBL" id="CM044702">
    <property type="protein sequence ID" value="KAI5676852.1"/>
    <property type="molecule type" value="Genomic_DNA"/>
</dbReference>
<evidence type="ECO:0000313" key="1">
    <source>
        <dbReference type="EMBL" id="KAI5676852.1"/>
    </source>
</evidence>
<name>A0ACC0BVX8_CATRO</name>
<protein>
    <submittedName>
        <fullName evidence="1">Uncharacterized protein</fullName>
    </submittedName>
</protein>
<reference evidence="2" key="1">
    <citation type="journal article" date="2023" name="Nat. Plants">
        <title>Single-cell RNA sequencing provides a high-resolution roadmap for understanding the multicellular compartmentation of specialized metabolism.</title>
        <authorList>
            <person name="Sun S."/>
            <person name="Shen X."/>
            <person name="Li Y."/>
            <person name="Li Y."/>
            <person name="Wang S."/>
            <person name="Li R."/>
            <person name="Zhang H."/>
            <person name="Shen G."/>
            <person name="Guo B."/>
            <person name="Wei J."/>
            <person name="Xu J."/>
            <person name="St-Pierre B."/>
            <person name="Chen S."/>
            <person name="Sun C."/>
        </authorList>
    </citation>
    <scope>NUCLEOTIDE SEQUENCE [LARGE SCALE GENOMIC DNA]</scope>
</reference>
<evidence type="ECO:0000313" key="2">
    <source>
        <dbReference type="Proteomes" id="UP001060085"/>
    </source>
</evidence>
<dbReference type="Proteomes" id="UP001060085">
    <property type="component" value="Linkage Group LG02"/>
</dbReference>
<gene>
    <name evidence="1" type="ORF">M9H77_07802</name>
</gene>